<feature type="domain" description="F-box/LRR-repeat protein 15/At3g58940/PEG3-like LRR" evidence="3">
    <location>
        <begin position="110"/>
        <end position="282"/>
    </location>
</feature>
<reference evidence="4 5" key="2">
    <citation type="submission" date="2024-10" db="EMBL/GenBank/DDBJ databases">
        <authorList>
            <person name="Ryan C."/>
        </authorList>
    </citation>
    <scope>NUCLEOTIDE SEQUENCE [LARGE SCALE GENOMIC DNA]</scope>
</reference>
<name>A0ABC9FND4_9POAL</name>
<dbReference type="PANTHER" id="PTHR34709:SF80">
    <property type="entry name" value="F-BOX DOMAIN-CONTAINING PROTEIN"/>
    <property type="match status" value="1"/>
</dbReference>
<dbReference type="PANTHER" id="PTHR34709">
    <property type="entry name" value="OS10G0396666 PROTEIN"/>
    <property type="match status" value="1"/>
</dbReference>
<dbReference type="Proteomes" id="UP001497457">
    <property type="component" value="Chromosome 7b"/>
</dbReference>
<proteinExistence type="predicted"/>
<protein>
    <recommendedName>
        <fullName evidence="6">F-box domain-containing protein</fullName>
    </recommendedName>
</protein>
<evidence type="ECO:0000259" key="3">
    <source>
        <dbReference type="Pfam" id="PF24758"/>
    </source>
</evidence>
<accession>A0ABC9FND4</accession>
<keyword evidence="5" id="KW-1185">Reference proteome</keyword>
<dbReference type="EMBL" id="OZ075117">
    <property type="protein sequence ID" value="CAL5077772.1"/>
    <property type="molecule type" value="Genomic_DNA"/>
</dbReference>
<feature type="compositionally biased region" description="Gly residues" evidence="1">
    <location>
        <begin position="1"/>
        <end position="10"/>
    </location>
</feature>
<dbReference type="InterPro" id="IPR036047">
    <property type="entry name" value="F-box-like_dom_sf"/>
</dbReference>
<dbReference type="InterPro" id="IPR055312">
    <property type="entry name" value="FBL15-like"/>
</dbReference>
<feature type="domain" description="F-box" evidence="2">
    <location>
        <begin position="30"/>
        <end position="67"/>
    </location>
</feature>
<reference evidence="5" key="1">
    <citation type="submission" date="2024-06" db="EMBL/GenBank/DDBJ databases">
        <authorList>
            <person name="Ryan C."/>
        </authorList>
    </citation>
    <scope>NUCLEOTIDE SEQUENCE [LARGE SCALE GENOMIC DNA]</scope>
</reference>
<dbReference type="AlphaFoldDB" id="A0ABC9FND4"/>
<dbReference type="Pfam" id="PF24758">
    <property type="entry name" value="LRR_At5g56370"/>
    <property type="match status" value="1"/>
</dbReference>
<dbReference type="SUPFAM" id="SSF81383">
    <property type="entry name" value="F-box domain"/>
    <property type="match status" value="1"/>
</dbReference>
<evidence type="ECO:0008006" key="6">
    <source>
        <dbReference type="Google" id="ProtNLM"/>
    </source>
</evidence>
<dbReference type="Pfam" id="PF00646">
    <property type="entry name" value="F-box"/>
    <property type="match status" value="1"/>
</dbReference>
<evidence type="ECO:0000313" key="4">
    <source>
        <dbReference type="EMBL" id="CAL5077772.1"/>
    </source>
</evidence>
<dbReference type="InterPro" id="IPR055411">
    <property type="entry name" value="LRR_FXL15/At3g58940/PEG3-like"/>
</dbReference>
<dbReference type="InterPro" id="IPR001810">
    <property type="entry name" value="F-box_dom"/>
</dbReference>
<gene>
    <name evidence="4" type="ORF">URODEC1_LOCUS106800</name>
</gene>
<sequence>METEQSGGGSAAKRAKLSPGSVAGAGEDRLSALPDDVLVLILLRLSTFEAARTLALSRRWRRIWALLPELRFEFAGPVPSRVGAAIAAHETDLRYLLVGAMDAAPESVAAWLPAAARRIIGRFIFQNLTERSDSDDEDASLPGALELPCFDRAAAVCLHLGFLGATMPIAGVFARLTDLVLTCVRFHGPCGLGDAVSSPRCPCLQKLAVVEARGLEDLTIQSDSVQQMDLRKLRGLQQLTVVAPALKEFTVVDCFLGDENQPVANISASKLVLLKWIDMCLMQAQSSLAEWNISSG</sequence>
<feature type="region of interest" description="Disordered" evidence="1">
    <location>
        <begin position="1"/>
        <end position="20"/>
    </location>
</feature>
<evidence type="ECO:0000256" key="1">
    <source>
        <dbReference type="SAM" id="MobiDB-lite"/>
    </source>
</evidence>
<evidence type="ECO:0000313" key="5">
    <source>
        <dbReference type="Proteomes" id="UP001497457"/>
    </source>
</evidence>
<evidence type="ECO:0000259" key="2">
    <source>
        <dbReference type="Pfam" id="PF00646"/>
    </source>
</evidence>
<organism evidence="4 5">
    <name type="scientific">Urochloa decumbens</name>
    <dbReference type="NCBI Taxonomy" id="240449"/>
    <lineage>
        <taxon>Eukaryota</taxon>
        <taxon>Viridiplantae</taxon>
        <taxon>Streptophyta</taxon>
        <taxon>Embryophyta</taxon>
        <taxon>Tracheophyta</taxon>
        <taxon>Spermatophyta</taxon>
        <taxon>Magnoliopsida</taxon>
        <taxon>Liliopsida</taxon>
        <taxon>Poales</taxon>
        <taxon>Poaceae</taxon>
        <taxon>PACMAD clade</taxon>
        <taxon>Panicoideae</taxon>
        <taxon>Panicodae</taxon>
        <taxon>Paniceae</taxon>
        <taxon>Melinidinae</taxon>
        <taxon>Urochloa</taxon>
    </lineage>
</organism>